<evidence type="ECO:0000313" key="13">
    <source>
        <dbReference type="EMBL" id="KAL3858131.1"/>
    </source>
</evidence>
<comment type="subcellular location">
    <subcellularLocation>
        <location evidence="1">Nucleus</location>
    </subcellularLocation>
</comment>
<dbReference type="AlphaFoldDB" id="A0ABD3VAD9"/>
<evidence type="ECO:0000256" key="10">
    <source>
        <dbReference type="PROSITE-ProRule" id="PRU00042"/>
    </source>
</evidence>
<evidence type="ECO:0000256" key="3">
    <source>
        <dbReference type="ARBA" id="ARBA00022737"/>
    </source>
</evidence>
<keyword evidence="6" id="KW-0805">Transcription regulation</keyword>
<reference evidence="13 14" key="1">
    <citation type="submission" date="2024-11" db="EMBL/GenBank/DDBJ databases">
        <title>Chromosome-level genome assembly of the freshwater bivalve Anodonta woodiana.</title>
        <authorList>
            <person name="Chen X."/>
        </authorList>
    </citation>
    <scope>NUCLEOTIDE SEQUENCE [LARGE SCALE GENOMIC DNA]</scope>
    <source>
        <strain evidence="13">MN2024</strain>
        <tissue evidence="13">Gills</tissue>
    </source>
</reference>
<feature type="domain" description="C2H2-type" evidence="12">
    <location>
        <begin position="193"/>
        <end position="220"/>
    </location>
</feature>
<dbReference type="FunFam" id="3.30.160.60:FF:000446">
    <property type="entry name" value="Zinc finger protein"/>
    <property type="match status" value="1"/>
</dbReference>
<evidence type="ECO:0000256" key="9">
    <source>
        <dbReference type="ARBA" id="ARBA00023242"/>
    </source>
</evidence>
<gene>
    <name evidence="13" type="ORF">ACJMK2_012742</name>
</gene>
<name>A0ABD3VAD9_SINWO</name>
<dbReference type="EMBL" id="JBJQND010000013">
    <property type="protein sequence ID" value="KAL3858131.1"/>
    <property type="molecule type" value="Genomic_DNA"/>
</dbReference>
<dbReference type="Gene3D" id="3.30.160.60">
    <property type="entry name" value="Classic Zinc Finger"/>
    <property type="match status" value="7"/>
</dbReference>
<dbReference type="Proteomes" id="UP001634394">
    <property type="component" value="Unassembled WGS sequence"/>
</dbReference>
<organism evidence="13 14">
    <name type="scientific">Sinanodonta woodiana</name>
    <name type="common">Chinese pond mussel</name>
    <name type="synonym">Anodonta woodiana</name>
    <dbReference type="NCBI Taxonomy" id="1069815"/>
    <lineage>
        <taxon>Eukaryota</taxon>
        <taxon>Metazoa</taxon>
        <taxon>Spiralia</taxon>
        <taxon>Lophotrochozoa</taxon>
        <taxon>Mollusca</taxon>
        <taxon>Bivalvia</taxon>
        <taxon>Autobranchia</taxon>
        <taxon>Heteroconchia</taxon>
        <taxon>Palaeoheterodonta</taxon>
        <taxon>Unionida</taxon>
        <taxon>Unionoidea</taxon>
        <taxon>Unionidae</taxon>
        <taxon>Unioninae</taxon>
        <taxon>Sinanodonta</taxon>
    </lineage>
</organism>
<evidence type="ECO:0000259" key="12">
    <source>
        <dbReference type="PROSITE" id="PS50157"/>
    </source>
</evidence>
<sequence length="787" mass="89057">MDPSYFPASSCMDFMDHEQDETLVPSDFTGGLCIARFQPLNPGCKTPTYFQDKSSDVDDDGDLDGNESNEDESEDAISDSSSSKNGLGNLSSKTDESSTNSSSRYFHPERNSIDHNLIEDQYGSDKGLRSKKTAKEQHCSEIQERQFNKSNVFKLQFHVHNDERPYVCYICNRSFNQREHLEFHIDKHTKIKLYCEICGQRFMKAEQLTKHLQIHSGENTYKCQLCSKGFLNSSGLYSHLRSHYLINPISCAACKKTFARRQNLKSHLIKAHNLSEEMAASILPQKRKAYEHQQKTSTTMISNKIHEMFVPPRHLNSPTSSTKYKATDPCIGDVGHCSNLNSMGVNSVADSPHLIKADQTRSLGVEINIIDKINELKAENSGDHKTIKTSQFPSPITSENPRKFIVECVDDNVRHPDFSKISDSNGEEWINDEICSVSKDTDSISESDLESGTPLPKQPPYPCCYCERQFSRRSNLKVHVKIHLGVKPFPCPTCKKDFNRKSNLKVHMAKVHDCDKNAVIEHLKTYCTNGENNAVVGTELDGIDSIDEAMSALIRDVADNEEQGKHLLGDERADSLNDDNLLFNTAPGHNVSVSYESQSNINQTNENAYLHNSDHYLPLYPTEDNSTYHTNSTADTFKKNIFLTANNNANLPPYNAQNTFQNEHSSELNTSLIKDEKIYKEFSLTFHSQMLSKVVENQNEITSDLKDSFTNDSISKTYECKICGHKFSRRGNLLGHYKVHSGIRQFACPICQKSFTRKSNLRVHLLKIHNMNVEKSALLLELGKQTN</sequence>
<keyword evidence="2" id="KW-0479">Metal-binding</keyword>
<comment type="caution">
    <text evidence="13">The sequence shown here is derived from an EMBL/GenBank/DDBJ whole genome shotgun (WGS) entry which is preliminary data.</text>
</comment>
<feature type="domain" description="C2H2-type" evidence="12">
    <location>
        <begin position="461"/>
        <end position="488"/>
    </location>
</feature>
<dbReference type="FunFam" id="3.30.160.60:FF:000624">
    <property type="entry name" value="zinc finger protein 697"/>
    <property type="match status" value="1"/>
</dbReference>
<dbReference type="PROSITE" id="PS50157">
    <property type="entry name" value="ZINC_FINGER_C2H2_2"/>
    <property type="match status" value="8"/>
</dbReference>
<feature type="compositionally biased region" description="Acidic residues" evidence="11">
    <location>
        <begin position="57"/>
        <end position="77"/>
    </location>
</feature>
<accession>A0ABD3VAD9</accession>
<dbReference type="InterPro" id="IPR050752">
    <property type="entry name" value="C2H2-ZF_domain"/>
</dbReference>
<keyword evidence="5" id="KW-0862">Zinc</keyword>
<feature type="domain" description="C2H2-type" evidence="12">
    <location>
        <begin position="166"/>
        <end position="193"/>
    </location>
</feature>
<dbReference type="GO" id="GO:0008270">
    <property type="term" value="F:zinc ion binding"/>
    <property type="evidence" value="ECO:0007669"/>
    <property type="project" value="UniProtKB-KW"/>
</dbReference>
<dbReference type="PROSITE" id="PS00028">
    <property type="entry name" value="ZINC_FINGER_C2H2_1"/>
    <property type="match status" value="8"/>
</dbReference>
<dbReference type="SUPFAM" id="SSF57667">
    <property type="entry name" value="beta-beta-alpha zinc fingers"/>
    <property type="match status" value="4"/>
</dbReference>
<proteinExistence type="predicted"/>
<protein>
    <recommendedName>
        <fullName evidence="12">C2H2-type domain-containing protein</fullName>
    </recommendedName>
</protein>
<dbReference type="FunFam" id="3.30.160.60:FF:000100">
    <property type="entry name" value="Zinc finger 45-like"/>
    <property type="match status" value="1"/>
</dbReference>
<feature type="domain" description="C2H2-type" evidence="12">
    <location>
        <begin position="221"/>
        <end position="248"/>
    </location>
</feature>
<feature type="region of interest" description="Disordered" evidence="11">
    <location>
        <begin position="46"/>
        <end position="119"/>
    </location>
</feature>
<keyword evidence="14" id="KW-1185">Reference proteome</keyword>
<keyword evidence="7" id="KW-0238">DNA-binding</keyword>
<evidence type="ECO:0000256" key="2">
    <source>
        <dbReference type="ARBA" id="ARBA00022723"/>
    </source>
</evidence>
<evidence type="ECO:0000256" key="6">
    <source>
        <dbReference type="ARBA" id="ARBA00023015"/>
    </source>
</evidence>
<dbReference type="Pfam" id="PF00096">
    <property type="entry name" value="zf-C2H2"/>
    <property type="match status" value="5"/>
</dbReference>
<feature type="domain" description="C2H2-type" evidence="12">
    <location>
        <begin position="746"/>
        <end position="774"/>
    </location>
</feature>
<evidence type="ECO:0000256" key="4">
    <source>
        <dbReference type="ARBA" id="ARBA00022771"/>
    </source>
</evidence>
<feature type="compositionally biased region" description="Basic and acidic residues" evidence="11">
    <location>
        <begin position="106"/>
        <end position="118"/>
    </location>
</feature>
<dbReference type="SMART" id="SM00355">
    <property type="entry name" value="ZnF_C2H2"/>
    <property type="match status" value="8"/>
</dbReference>
<keyword evidence="9" id="KW-0539">Nucleus</keyword>
<feature type="domain" description="C2H2-type" evidence="12">
    <location>
        <begin position="718"/>
        <end position="745"/>
    </location>
</feature>
<dbReference type="InterPro" id="IPR013087">
    <property type="entry name" value="Znf_C2H2_type"/>
</dbReference>
<evidence type="ECO:0000256" key="1">
    <source>
        <dbReference type="ARBA" id="ARBA00004123"/>
    </source>
</evidence>
<feature type="compositionally biased region" description="Low complexity" evidence="11">
    <location>
        <begin position="78"/>
        <end position="103"/>
    </location>
</feature>
<feature type="domain" description="C2H2-type" evidence="12">
    <location>
        <begin position="489"/>
        <end position="517"/>
    </location>
</feature>
<dbReference type="PANTHER" id="PTHR24384">
    <property type="entry name" value="FINGER PUTATIVE TRANSCRIPTION FACTOR FAMILY-RELATED"/>
    <property type="match status" value="1"/>
</dbReference>
<dbReference type="GO" id="GO:0003677">
    <property type="term" value="F:DNA binding"/>
    <property type="evidence" value="ECO:0007669"/>
    <property type="project" value="UniProtKB-KW"/>
</dbReference>
<evidence type="ECO:0000256" key="11">
    <source>
        <dbReference type="SAM" id="MobiDB-lite"/>
    </source>
</evidence>
<evidence type="ECO:0000313" key="14">
    <source>
        <dbReference type="Proteomes" id="UP001634394"/>
    </source>
</evidence>
<dbReference type="PANTHER" id="PTHR24384:SF189">
    <property type="entry name" value="C2H2-TYPE DOMAIN-CONTAINING PROTEIN-RELATED"/>
    <property type="match status" value="1"/>
</dbReference>
<dbReference type="InterPro" id="IPR036236">
    <property type="entry name" value="Znf_C2H2_sf"/>
</dbReference>
<evidence type="ECO:0000256" key="8">
    <source>
        <dbReference type="ARBA" id="ARBA00023163"/>
    </source>
</evidence>
<dbReference type="Pfam" id="PF12874">
    <property type="entry name" value="zf-met"/>
    <property type="match status" value="1"/>
</dbReference>
<evidence type="ECO:0000256" key="7">
    <source>
        <dbReference type="ARBA" id="ARBA00023125"/>
    </source>
</evidence>
<dbReference type="GO" id="GO:0005634">
    <property type="term" value="C:nucleus"/>
    <property type="evidence" value="ECO:0007669"/>
    <property type="project" value="UniProtKB-SubCell"/>
</dbReference>
<keyword evidence="8" id="KW-0804">Transcription</keyword>
<feature type="domain" description="C2H2-type" evidence="12">
    <location>
        <begin position="249"/>
        <end position="277"/>
    </location>
</feature>
<evidence type="ECO:0000256" key="5">
    <source>
        <dbReference type="ARBA" id="ARBA00022833"/>
    </source>
</evidence>
<keyword evidence="3" id="KW-0677">Repeat</keyword>
<keyword evidence="4 10" id="KW-0863">Zinc-finger</keyword>